<dbReference type="HOGENOM" id="CLU_1704989_0_0_1"/>
<dbReference type="Proteomes" id="UP000001197">
    <property type="component" value="Chromosome 2"/>
</dbReference>
<evidence type="ECO:0000313" key="4">
    <source>
        <dbReference type="EMBL" id="CDP25625.1"/>
    </source>
</evidence>
<evidence type="ECO:0000313" key="5">
    <source>
        <dbReference type="Proteomes" id="UP000001197"/>
    </source>
</evidence>
<accession>B2B5Z9</accession>
<feature type="compositionally biased region" description="Basic and acidic residues" evidence="1">
    <location>
        <begin position="83"/>
        <end position="154"/>
    </location>
</feature>
<organism evidence="3">
    <name type="scientific">Podospora anserina (strain S / ATCC MYA-4624 / DSM 980 / FGSC 10383)</name>
    <name type="common">Pleurage anserina</name>
    <dbReference type="NCBI Taxonomy" id="515849"/>
    <lineage>
        <taxon>Eukaryota</taxon>
        <taxon>Fungi</taxon>
        <taxon>Dikarya</taxon>
        <taxon>Ascomycota</taxon>
        <taxon>Pezizomycotina</taxon>
        <taxon>Sordariomycetes</taxon>
        <taxon>Sordariomycetidae</taxon>
        <taxon>Sordariales</taxon>
        <taxon>Podosporaceae</taxon>
        <taxon>Podospora</taxon>
        <taxon>Podospora anserina</taxon>
    </lineage>
</organism>
<dbReference type="KEGG" id="pan:PODANSg8441"/>
<evidence type="ECO:0000256" key="1">
    <source>
        <dbReference type="SAM" id="MobiDB-lite"/>
    </source>
</evidence>
<dbReference type="GeneID" id="6195309"/>
<reference evidence="4" key="4">
    <citation type="submission" date="2014-09" db="EMBL/GenBank/DDBJ databases">
        <title>Maintaining two mating types: Structure of the mating type locus and its role in heterokaryosis in Podospora anserina.</title>
        <authorList>
            <person name="Grognet P."/>
            <person name="Bidard F."/>
            <person name="Kuchly C."/>
            <person name="Chan Ho Tong L."/>
            <person name="Coppin E."/>
            <person name="Ait Benkhali J."/>
            <person name="Couloux A."/>
            <person name="Wincker P."/>
            <person name="Debuchy R."/>
            <person name="Silar P."/>
        </authorList>
    </citation>
    <scope>NUCLEOTIDE SEQUENCE</scope>
</reference>
<feature type="transmembrane region" description="Helical" evidence="2">
    <location>
        <begin position="15"/>
        <end position="38"/>
    </location>
</feature>
<dbReference type="InParanoid" id="B2B5Z9"/>
<protein>
    <submittedName>
        <fullName evidence="3">Podospora anserina S mat+ genomic DNA chromosome 2, supercontig 2</fullName>
    </submittedName>
</protein>
<dbReference type="EMBL" id="CU640366">
    <property type="protein sequence ID" value="CAP73224.1"/>
    <property type="molecule type" value="Genomic_DNA"/>
</dbReference>
<feature type="region of interest" description="Disordered" evidence="1">
    <location>
        <begin position="81"/>
        <end position="154"/>
    </location>
</feature>
<dbReference type="OrthoDB" id="10520912at2759"/>
<reference evidence="3" key="2">
    <citation type="submission" date="2008-07" db="EMBL/GenBank/DDBJ databases">
        <authorList>
            <person name="Genoscope - CEA"/>
        </authorList>
    </citation>
    <scope>NUCLEOTIDE SEQUENCE</scope>
    <source>
        <strain evidence="3">S mat+</strain>
    </source>
</reference>
<dbReference type="RefSeq" id="XP_001911399.1">
    <property type="nucleotide sequence ID" value="XM_001911364.1"/>
</dbReference>
<dbReference type="EMBL" id="FO904937">
    <property type="protein sequence ID" value="CDP25625.1"/>
    <property type="molecule type" value="Genomic_DNA"/>
</dbReference>
<dbReference type="VEuPathDB" id="FungiDB:PODANS_2_6278"/>
<reference evidence="5" key="3">
    <citation type="journal article" date="2014" name="Genetics">
        <title>Maintaining two mating types: Structure of the mating type locus and its role in heterokaryosis in Podospora anserina.</title>
        <authorList>
            <person name="Grognet P."/>
            <person name="Bidard F."/>
            <person name="Kuchly C."/>
            <person name="Tong L.C.H."/>
            <person name="Coppin E."/>
            <person name="Benkhali J.A."/>
            <person name="Couloux A."/>
            <person name="Wincker P."/>
            <person name="Debuchy R."/>
            <person name="Silar P."/>
        </authorList>
    </citation>
    <scope>GENOME REANNOTATION</scope>
    <source>
        <strain evidence="5">S / ATCC MYA-4624 / DSM 980 / FGSC 10383</strain>
    </source>
</reference>
<sequence>MGGADDDIPIPDIPVHVYVIIGCVAVSLALSQILGLWLTGFKEPTPTGPVYVRTTRTLHDKPSESTLVGVGDAVTGALSMDATGRESGEVGESVEGKKVGEVGESVEGKKVGEVEKIKEEGDIKEDNKETEDIKEDNESGEIREPDGIKEKPEV</sequence>
<name>B2B5Z9_PODAN</name>
<evidence type="ECO:0000256" key="2">
    <source>
        <dbReference type="SAM" id="Phobius"/>
    </source>
</evidence>
<keyword evidence="2" id="KW-0812">Transmembrane</keyword>
<keyword evidence="2" id="KW-1133">Transmembrane helix</keyword>
<keyword evidence="2" id="KW-0472">Membrane</keyword>
<dbReference type="AlphaFoldDB" id="B2B5Z9"/>
<keyword evidence="5" id="KW-1185">Reference proteome</keyword>
<reference evidence="3 5" key="1">
    <citation type="journal article" date="2008" name="Genome Biol.">
        <title>The genome sequence of the model ascomycete fungus Podospora anserina.</title>
        <authorList>
            <person name="Espagne E."/>
            <person name="Lespinet O."/>
            <person name="Malagnac F."/>
            <person name="Da Silva C."/>
            <person name="Jaillon O."/>
            <person name="Porcel B.M."/>
            <person name="Couloux A."/>
            <person name="Aury J.-M."/>
            <person name="Segurens B."/>
            <person name="Poulain J."/>
            <person name="Anthouard V."/>
            <person name="Grossetete S."/>
            <person name="Khalili H."/>
            <person name="Coppin E."/>
            <person name="Dequard-Chablat M."/>
            <person name="Picard M."/>
            <person name="Contamine V."/>
            <person name="Arnaise S."/>
            <person name="Bourdais A."/>
            <person name="Berteaux-Lecellier V."/>
            <person name="Gautheret D."/>
            <person name="de Vries R.P."/>
            <person name="Battaglia E."/>
            <person name="Coutinho P.M."/>
            <person name="Danchin E.G.J."/>
            <person name="Henrissat B."/>
            <person name="El Khoury R."/>
            <person name="Sainsard-Chanet A."/>
            <person name="Boivin A."/>
            <person name="Pinan-Lucarre B."/>
            <person name="Sellem C.H."/>
            <person name="Debuchy R."/>
            <person name="Wincker P."/>
            <person name="Weissenbach J."/>
            <person name="Silar P."/>
        </authorList>
    </citation>
    <scope>NUCLEOTIDE SEQUENCE [LARGE SCALE GENOMIC DNA]</scope>
    <source>
        <strain evidence="5">S / ATCC MYA-4624 / DSM 980 / FGSC 10383</strain>
        <strain evidence="3">S mat+</strain>
    </source>
</reference>
<evidence type="ECO:0000313" key="3">
    <source>
        <dbReference type="EMBL" id="CAP73224.1"/>
    </source>
</evidence>
<gene>
    <name evidence="3" type="ORF">PODANS_2_6278</name>
</gene>
<proteinExistence type="predicted"/>